<dbReference type="Gene3D" id="3.10.20.80">
    <property type="entry name" value="Translation initiation factor 3 (IF-3), N-terminal domain"/>
    <property type="match status" value="1"/>
</dbReference>
<dbReference type="InterPro" id="IPR019815">
    <property type="entry name" value="Translation_initiation_fac_3_C"/>
</dbReference>
<dbReference type="GO" id="GO:0003743">
    <property type="term" value="F:translation initiation factor activity"/>
    <property type="evidence" value="ECO:0007669"/>
    <property type="project" value="UniProtKB-UniRule"/>
</dbReference>
<dbReference type="SUPFAM" id="SSF54364">
    <property type="entry name" value="Translation initiation factor IF3, N-terminal domain"/>
    <property type="match status" value="1"/>
</dbReference>
<dbReference type="Gene3D" id="3.30.110.10">
    <property type="entry name" value="Translation initiation factor 3 (IF-3), C-terminal domain"/>
    <property type="match status" value="1"/>
</dbReference>
<evidence type="ECO:0000313" key="8">
    <source>
        <dbReference type="EMBL" id="ATA92445.1"/>
    </source>
</evidence>
<dbReference type="GO" id="GO:0016020">
    <property type="term" value="C:membrane"/>
    <property type="evidence" value="ECO:0007669"/>
    <property type="project" value="TreeGrafter"/>
</dbReference>
<feature type="domain" description="Translation initiation factor 3 C-terminal" evidence="6">
    <location>
        <begin position="93"/>
        <end position="177"/>
    </location>
</feature>
<protein>
    <recommendedName>
        <fullName evidence="4 5">Translation initiation factor IF-3</fullName>
    </recommendedName>
</protein>
<organism evidence="8 10">
    <name type="scientific">Capnocytophaga canimorsus</name>
    <dbReference type="NCBI Taxonomy" id="28188"/>
    <lineage>
        <taxon>Bacteria</taxon>
        <taxon>Pseudomonadati</taxon>
        <taxon>Bacteroidota</taxon>
        <taxon>Flavobacteriia</taxon>
        <taxon>Flavobacteriales</taxon>
        <taxon>Flavobacteriaceae</taxon>
        <taxon>Capnocytophaga</taxon>
    </lineage>
</organism>
<dbReference type="GO" id="GO:0043022">
    <property type="term" value="F:ribosome binding"/>
    <property type="evidence" value="ECO:0007669"/>
    <property type="project" value="UniProtKB-ARBA"/>
</dbReference>
<reference evidence="8" key="1">
    <citation type="journal article" date="2017" name="Genome Announc.">
        <title>Twelve Complete Reference Genomes of Clinical Isolates in the Capnocytophaga Genus.</title>
        <authorList>
            <person name="Villarma A."/>
            <person name="Gulvik C.A."/>
            <person name="Rowe L.A."/>
            <person name="Sheth M."/>
            <person name="Juieng P."/>
            <person name="Nicholson A.C."/>
            <person name="Loparev V.N."/>
            <person name="McQuiston J.R."/>
        </authorList>
    </citation>
    <scope>NUCLEOTIDE SEQUENCE</scope>
    <source>
        <strain evidence="9">H3936</strain>
        <strain evidence="8">H5594</strain>
    </source>
</reference>
<dbReference type="FunFam" id="3.30.110.10:FF:000001">
    <property type="entry name" value="Translation initiation factor IF-3"/>
    <property type="match status" value="1"/>
</dbReference>
<keyword evidence="4" id="KW-0963">Cytoplasm</keyword>
<sequence>MSKKVNTPGRDDKQPHRINRDIRVAEVRLVGDNVEMGVYPIQKALKIAEELELDLVEISPNAVPPVCKVIDYKKFLYEQKKREKEIKSKATKVVIKEIRFGPQTDEHDYEFKKKHGEKFLKEGAKVKAYVFFKGRSIIYKDQGEILLLRLATDLEEFGKVEQMPKLEGKRMTMFIAPLSKKK</sequence>
<evidence type="ECO:0000313" key="10">
    <source>
        <dbReference type="Proteomes" id="UP000243136"/>
    </source>
</evidence>
<comment type="subunit">
    <text evidence="4">Monomer.</text>
</comment>
<comment type="subcellular location">
    <subcellularLocation>
        <location evidence="4">Cytoplasm</location>
    </subcellularLocation>
</comment>
<evidence type="ECO:0000313" key="11">
    <source>
        <dbReference type="Proteomes" id="UP000243753"/>
    </source>
</evidence>
<dbReference type="SUPFAM" id="SSF55200">
    <property type="entry name" value="Translation initiation factor IF3, C-terminal domain"/>
    <property type="match status" value="1"/>
</dbReference>
<dbReference type="FunFam" id="3.10.20.80:FF:000001">
    <property type="entry name" value="Translation initiation factor IF-3"/>
    <property type="match status" value="1"/>
</dbReference>
<dbReference type="InterPro" id="IPR019814">
    <property type="entry name" value="Translation_initiation_fac_3_N"/>
</dbReference>
<evidence type="ECO:0000256" key="5">
    <source>
        <dbReference type="NCBIfam" id="TIGR00168"/>
    </source>
</evidence>
<dbReference type="InterPro" id="IPR036787">
    <property type="entry name" value="T_IF-3_N_sf"/>
</dbReference>
<dbReference type="InterPro" id="IPR036788">
    <property type="entry name" value="T_IF-3_C_sf"/>
</dbReference>
<name>A0A250G6Q6_9FLAO</name>
<evidence type="ECO:0000256" key="3">
    <source>
        <dbReference type="ARBA" id="ARBA00022917"/>
    </source>
</evidence>
<dbReference type="PANTHER" id="PTHR10938">
    <property type="entry name" value="TRANSLATION INITIATION FACTOR IF-3"/>
    <property type="match status" value="1"/>
</dbReference>
<evidence type="ECO:0000256" key="2">
    <source>
        <dbReference type="ARBA" id="ARBA00022540"/>
    </source>
</evidence>
<evidence type="ECO:0000256" key="4">
    <source>
        <dbReference type="HAMAP-Rule" id="MF_00080"/>
    </source>
</evidence>
<dbReference type="Proteomes" id="UP000243136">
    <property type="component" value="Chromosome"/>
</dbReference>
<proteinExistence type="inferred from homology"/>
<dbReference type="GO" id="GO:0032790">
    <property type="term" value="P:ribosome disassembly"/>
    <property type="evidence" value="ECO:0007669"/>
    <property type="project" value="TreeGrafter"/>
</dbReference>
<evidence type="ECO:0000259" key="6">
    <source>
        <dbReference type="Pfam" id="PF00707"/>
    </source>
</evidence>
<feature type="domain" description="Translation initiation factor 3 N-terminal" evidence="7">
    <location>
        <begin position="18"/>
        <end position="85"/>
    </location>
</feature>
<dbReference type="EMBL" id="CP022389">
    <property type="protein sequence ID" value="ATA94579.1"/>
    <property type="molecule type" value="Genomic_DNA"/>
</dbReference>
<dbReference type="HAMAP" id="MF_00080">
    <property type="entry name" value="IF_3"/>
    <property type="match status" value="1"/>
</dbReference>
<keyword evidence="2 4" id="KW-0396">Initiation factor</keyword>
<dbReference type="Pfam" id="PF00707">
    <property type="entry name" value="IF3_C"/>
    <property type="match status" value="1"/>
</dbReference>
<dbReference type="Pfam" id="PF05198">
    <property type="entry name" value="IF3_N"/>
    <property type="match status" value="1"/>
</dbReference>
<evidence type="ECO:0000256" key="1">
    <source>
        <dbReference type="ARBA" id="ARBA00005439"/>
    </source>
</evidence>
<dbReference type="AlphaFoldDB" id="A0A250G6Q6"/>
<dbReference type="GO" id="GO:0005829">
    <property type="term" value="C:cytosol"/>
    <property type="evidence" value="ECO:0007669"/>
    <property type="project" value="TreeGrafter"/>
</dbReference>
<dbReference type="NCBIfam" id="TIGR00168">
    <property type="entry name" value="infC"/>
    <property type="match status" value="1"/>
</dbReference>
<keyword evidence="3 4" id="KW-0648">Protein biosynthesis</keyword>
<reference evidence="10 11" key="2">
    <citation type="submission" date="2017-06" db="EMBL/GenBank/DDBJ databases">
        <title>Capnocytophaga spp. assemblies.</title>
        <authorList>
            <person name="Gulvik C.A."/>
        </authorList>
    </citation>
    <scope>NUCLEOTIDE SEQUENCE [LARGE SCALE GENOMIC DNA]</scope>
    <source>
        <strain evidence="11">H3936</strain>
        <strain evidence="10">H5594</strain>
    </source>
</reference>
<comment type="similarity">
    <text evidence="1 4">Belongs to the IF-3 family.</text>
</comment>
<dbReference type="Proteomes" id="UP000243753">
    <property type="component" value="Chromosome"/>
</dbReference>
<evidence type="ECO:0000313" key="9">
    <source>
        <dbReference type="EMBL" id="ATA94579.1"/>
    </source>
</evidence>
<dbReference type="PANTHER" id="PTHR10938:SF0">
    <property type="entry name" value="TRANSLATION INITIATION FACTOR IF-3, MITOCHONDRIAL"/>
    <property type="match status" value="1"/>
</dbReference>
<evidence type="ECO:0000259" key="7">
    <source>
        <dbReference type="Pfam" id="PF05198"/>
    </source>
</evidence>
<comment type="function">
    <text evidence="4">IF-3 binds to the 30S ribosomal subunit and shifts the equilibrium between 70S ribosomes and their 50S and 30S subunits in favor of the free subunits, thus enhancing the availability of 30S subunits on which protein synthesis initiation begins.</text>
</comment>
<accession>A0A250G6Q6</accession>
<dbReference type="InterPro" id="IPR001288">
    <property type="entry name" value="Translation_initiation_fac_3"/>
</dbReference>
<gene>
    <name evidence="4" type="primary">infC</name>
    <name evidence="9" type="ORF">CGC54_09655</name>
    <name evidence="8" type="ORF">CGC56_09920</name>
</gene>
<dbReference type="EMBL" id="CP022388">
    <property type="protein sequence ID" value="ATA92445.1"/>
    <property type="molecule type" value="Genomic_DNA"/>
</dbReference>